<name>A0ABQ0E3F0_9PORP</name>
<dbReference type="Pfam" id="PF23562">
    <property type="entry name" value="AMP-binding_C_3"/>
    <property type="match status" value="1"/>
</dbReference>
<dbReference type="Proteomes" id="UP001628220">
    <property type="component" value="Unassembled WGS sequence"/>
</dbReference>
<evidence type="ECO:0000313" key="4">
    <source>
        <dbReference type="EMBL" id="GAB1252213.1"/>
    </source>
</evidence>
<dbReference type="InterPro" id="IPR042099">
    <property type="entry name" value="ANL_N_sf"/>
</dbReference>
<dbReference type="InterPro" id="IPR020845">
    <property type="entry name" value="AMP-binding_CS"/>
</dbReference>
<dbReference type="RefSeq" id="WP_411915974.1">
    <property type="nucleotide sequence ID" value="NZ_BAAFSF010000004.1"/>
</dbReference>
<reference evidence="4 5" key="1">
    <citation type="journal article" date="2025" name="Int. J. Syst. Evol. Microbiol.">
        <title>Desulfovibrio falkowii sp. nov., Porphyromonas miyakawae sp. nov., Mediterraneibacter flintii sp. nov. and Owariibacterium komagatae gen. nov., sp. nov., isolated from human faeces.</title>
        <authorList>
            <person name="Hamaguchi T."/>
            <person name="Ohara M."/>
            <person name="Hisatomi A."/>
            <person name="Sekiguchi K."/>
            <person name="Takeda J.I."/>
            <person name="Ueyama J."/>
            <person name="Ito M."/>
            <person name="Nishiwaki H."/>
            <person name="Ogi T."/>
            <person name="Hirayama M."/>
            <person name="Ohkuma M."/>
            <person name="Sakamoto M."/>
            <person name="Ohno K."/>
        </authorList>
    </citation>
    <scope>NUCLEOTIDE SEQUENCE [LARGE SCALE GENOMIC DNA]</scope>
    <source>
        <strain evidence="4 5">13CB11C</strain>
    </source>
</reference>
<comment type="caution">
    <text evidence="4">The sequence shown here is derived from an EMBL/GenBank/DDBJ whole genome shotgun (WGS) entry which is preliminary data.</text>
</comment>
<proteinExistence type="predicted"/>
<dbReference type="InterPro" id="IPR000873">
    <property type="entry name" value="AMP-dep_synth/lig_dom"/>
</dbReference>
<sequence>MTHTSDLIELIADKFSSKHLLKWLNPNTGKWEQMCGQAFSQAAIDAAKALVGCGIAPGERVGIYSPNMREAMFTELGIFAARAVSVPLYATCSPDQVAFIAKKSSFRTLFVGQQYQYNNAYEVQREQNLFDRIIIYDRKVVKQFNDHTSLYYDEFIRMGDSMRNETLVKERHGEALPSDLALLIYTSGTSGEPKGVQVLHSQILKQIENHHRLYPFITASDTSVDVLPLSHIFEKIWFYFCLSQGVRTAIVSDPRSIIELMPQIRPTLMCNVPRYWEKIYRAVRAHIEQSTPFMRWLYKCAIRTGERFHFDYYNKGVHAPIWISLPYWLYAHTIFMALKRFIGIDHGRFFPTAGAELNDEINHFLQSVGIPIIIGYGLSESCATVSAYPRRGFIPGSIGQIIPGLEVRIDPETQEIQLRGETITPGYFDNPEANKEAFTEDGWFRTGDAGRKEGDTLFFIERLKDLYKTANGKYIAPQQIENLLTADPYLLEVAVIADRHRFVSALIYPDWQLLKEKAVAHGIVDNQISIDEMANRADINRFLMSHIELLQTSLASFEKIKRISLLKAPFSVERGELTHTGKLRRKQINTNYALQIADMYREGDEQ</sequence>
<dbReference type="Pfam" id="PF00501">
    <property type="entry name" value="AMP-binding"/>
    <property type="match status" value="1"/>
</dbReference>
<keyword evidence="5" id="KW-1185">Reference proteome</keyword>
<gene>
    <name evidence="4" type="ORF">Tsumi_13190</name>
</gene>
<dbReference type="PANTHER" id="PTHR43272">
    <property type="entry name" value="LONG-CHAIN-FATTY-ACID--COA LIGASE"/>
    <property type="match status" value="1"/>
</dbReference>
<protein>
    <submittedName>
        <fullName evidence="4">AMP-dependent synthetase/ligase</fullName>
    </submittedName>
</protein>
<dbReference type="PANTHER" id="PTHR43272:SF33">
    <property type="entry name" value="AMP-BINDING DOMAIN-CONTAINING PROTEIN-RELATED"/>
    <property type="match status" value="1"/>
</dbReference>
<evidence type="ECO:0000256" key="1">
    <source>
        <dbReference type="ARBA" id="ARBA00022741"/>
    </source>
</evidence>
<accession>A0ABQ0E3F0</accession>
<dbReference type="Gene3D" id="3.40.50.12780">
    <property type="entry name" value="N-terminal domain of ligase-like"/>
    <property type="match status" value="1"/>
</dbReference>
<dbReference type="PROSITE" id="PS00455">
    <property type="entry name" value="AMP_BINDING"/>
    <property type="match status" value="1"/>
</dbReference>
<organism evidence="4 5">
    <name type="scientific">Porphyromonas miyakawae</name>
    <dbReference type="NCBI Taxonomy" id="3137470"/>
    <lineage>
        <taxon>Bacteria</taxon>
        <taxon>Pseudomonadati</taxon>
        <taxon>Bacteroidota</taxon>
        <taxon>Bacteroidia</taxon>
        <taxon>Bacteroidales</taxon>
        <taxon>Porphyromonadaceae</taxon>
        <taxon>Porphyromonas</taxon>
    </lineage>
</organism>
<evidence type="ECO:0000259" key="3">
    <source>
        <dbReference type="Pfam" id="PF00501"/>
    </source>
</evidence>
<keyword evidence="2" id="KW-0067">ATP-binding</keyword>
<keyword evidence="1" id="KW-0547">Nucleotide-binding</keyword>
<evidence type="ECO:0000313" key="5">
    <source>
        <dbReference type="Proteomes" id="UP001628220"/>
    </source>
</evidence>
<dbReference type="EMBL" id="BAAFSF010000004">
    <property type="protein sequence ID" value="GAB1252213.1"/>
    <property type="molecule type" value="Genomic_DNA"/>
</dbReference>
<evidence type="ECO:0000256" key="2">
    <source>
        <dbReference type="ARBA" id="ARBA00022840"/>
    </source>
</evidence>
<dbReference type="CDD" id="cd05907">
    <property type="entry name" value="VL_LC_FACS_like"/>
    <property type="match status" value="1"/>
</dbReference>
<dbReference type="SUPFAM" id="SSF56801">
    <property type="entry name" value="Acetyl-CoA synthetase-like"/>
    <property type="match status" value="1"/>
</dbReference>
<feature type="domain" description="AMP-dependent synthetase/ligase" evidence="3">
    <location>
        <begin position="29"/>
        <end position="427"/>
    </location>
</feature>